<evidence type="ECO:0000313" key="3">
    <source>
        <dbReference type="EMBL" id="MFC3528391.1"/>
    </source>
</evidence>
<dbReference type="SUPFAM" id="SSF101801">
    <property type="entry name" value="Surface presentation of antigens (SPOA)"/>
    <property type="match status" value="1"/>
</dbReference>
<feature type="region of interest" description="Disordered" evidence="1">
    <location>
        <begin position="1"/>
        <end position="23"/>
    </location>
</feature>
<gene>
    <name evidence="3" type="ORF">ACFOMH_09410</name>
</gene>
<evidence type="ECO:0000256" key="1">
    <source>
        <dbReference type="SAM" id="MobiDB-lite"/>
    </source>
</evidence>
<dbReference type="RefSeq" id="WP_377744105.1">
    <property type="nucleotide sequence ID" value="NZ_JBHRXJ010000005.1"/>
</dbReference>
<dbReference type="Gene3D" id="2.30.330.10">
    <property type="entry name" value="SpoA-like"/>
    <property type="match status" value="1"/>
</dbReference>
<sequence length="401" mass="41817">MESAAQEQMTGETPKTGKAGSVPGTGLVLRRIIAERGRSLTVGGPTPGGGGLSLERVAGIALGRAAEKLHHLPVFIERVELAPVSVPELTELLPERALLTVLEGSRDELGVMALCPNLLASIIEMQAIGRVTSRPAQSRRPTRTDATISADFVNALLAELGRELRQHADSPAFGAYRYATYIDDPRPLALMLEDGEMQRLSLHFRVGAGGQRDASILIALPAPGGRDSRPVALTSSTTVAQGKPAAAPAGPAATPTPAPVAEATLRESVQAAPVRVVGILCRRKLSLQALRALGPGSLIPLPQNVMDEARVETPNGQLLALGRLGEADGFHALRLKHAKAGTKSAGPAGSALAPDAYAPSFTDQPELDSGIEPPMDDLGHADAFRDITGAEPSLRGKNEVA</sequence>
<reference evidence="4" key="1">
    <citation type="journal article" date="2019" name="Int. J. Syst. Evol. Microbiol.">
        <title>The Global Catalogue of Microorganisms (GCM) 10K type strain sequencing project: providing services to taxonomists for standard genome sequencing and annotation.</title>
        <authorList>
            <consortium name="The Broad Institute Genomics Platform"/>
            <consortium name="The Broad Institute Genome Sequencing Center for Infectious Disease"/>
            <person name="Wu L."/>
            <person name="Ma J."/>
        </authorList>
    </citation>
    <scope>NUCLEOTIDE SEQUENCE [LARGE SCALE GENOMIC DNA]</scope>
    <source>
        <strain evidence="4">KCTC 42899</strain>
    </source>
</reference>
<name>A0ABV7R823_9RHOB</name>
<dbReference type="InterPro" id="IPR036429">
    <property type="entry name" value="SpoA-like_sf"/>
</dbReference>
<organism evidence="3 4">
    <name type="scientific">Paracoccus mangrovi</name>
    <dbReference type="NCBI Taxonomy" id="1715645"/>
    <lineage>
        <taxon>Bacteria</taxon>
        <taxon>Pseudomonadati</taxon>
        <taxon>Pseudomonadota</taxon>
        <taxon>Alphaproteobacteria</taxon>
        <taxon>Rhodobacterales</taxon>
        <taxon>Paracoccaceae</taxon>
        <taxon>Paracoccus</taxon>
    </lineage>
</organism>
<comment type="caution">
    <text evidence="3">The sequence shown here is derived from an EMBL/GenBank/DDBJ whole genome shotgun (WGS) entry which is preliminary data.</text>
</comment>
<feature type="domain" description="Flagellar motor switch protein FliN-like C-terminal" evidence="2">
    <location>
        <begin position="268"/>
        <end position="336"/>
    </location>
</feature>
<keyword evidence="4" id="KW-1185">Reference proteome</keyword>
<proteinExistence type="predicted"/>
<keyword evidence="3" id="KW-0966">Cell projection</keyword>
<feature type="region of interest" description="Disordered" evidence="1">
    <location>
        <begin position="342"/>
        <end position="401"/>
    </location>
</feature>
<dbReference type="Proteomes" id="UP001595721">
    <property type="component" value="Unassembled WGS sequence"/>
</dbReference>
<dbReference type="Pfam" id="PF01052">
    <property type="entry name" value="FliMN_C"/>
    <property type="match status" value="1"/>
</dbReference>
<evidence type="ECO:0000259" key="2">
    <source>
        <dbReference type="Pfam" id="PF01052"/>
    </source>
</evidence>
<feature type="compositionally biased region" description="Polar residues" evidence="1">
    <location>
        <begin position="1"/>
        <end position="13"/>
    </location>
</feature>
<dbReference type="InterPro" id="IPR001543">
    <property type="entry name" value="FliN-like_C"/>
</dbReference>
<protein>
    <submittedName>
        <fullName evidence="3">FliM/FliN family flagellar motor C-terminal domain-containing protein</fullName>
    </submittedName>
</protein>
<dbReference type="EMBL" id="JBHRXJ010000005">
    <property type="protein sequence ID" value="MFC3528391.1"/>
    <property type="molecule type" value="Genomic_DNA"/>
</dbReference>
<keyword evidence="3" id="KW-0282">Flagellum</keyword>
<keyword evidence="3" id="KW-0969">Cilium</keyword>
<evidence type="ECO:0000313" key="4">
    <source>
        <dbReference type="Proteomes" id="UP001595721"/>
    </source>
</evidence>
<accession>A0ABV7R823</accession>